<evidence type="ECO:0000313" key="2">
    <source>
        <dbReference type="Proteomes" id="UP000245626"/>
    </source>
</evidence>
<name>A0ACD0NLY9_9BASI</name>
<keyword evidence="2" id="KW-1185">Reference proteome</keyword>
<organism evidence="1 2">
    <name type="scientific">Violaceomyces palustris</name>
    <dbReference type="NCBI Taxonomy" id="1673888"/>
    <lineage>
        <taxon>Eukaryota</taxon>
        <taxon>Fungi</taxon>
        <taxon>Dikarya</taxon>
        <taxon>Basidiomycota</taxon>
        <taxon>Ustilaginomycotina</taxon>
        <taxon>Ustilaginomycetes</taxon>
        <taxon>Violaceomycetales</taxon>
        <taxon>Violaceomycetaceae</taxon>
        <taxon>Violaceomyces</taxon>
    </lineage>
</organism>
<dbReference type="Proteomes" id="UP000245626">
    <property type="component" value="Unassembled WGS sequence"/>
</dbReference>
<reference evidence="1 2" key="1">
    <citation type="journal article" date="2018" name="Mol. Biol. Evol.">
        <title>Broad Genomic Sampling Reveals a Smut Pathogenic Ancestry of the Fungal Clade Ustilaginomycotina.</title>
        <authorList>
            <person name="Kijpornyongpan T."/>
            <person name="Mondo S.J."/>
            <person name="Barry K."/>
            <person name="Sandor L."/>
            <person name="Lee J."/>
            <person name="Lipzen A."/>
            <person name="Pangilinan J."/>
            <person name="LaButti K."/>
            <person name="Hainaut M."/>
            <person name="Henrissat B."/>
            <person name="Grigoriev I.V."/>
            <person name="Spatafora J.W."/>
            <person name="Aime M.C."/>
        </authorList>
    </citation>
    <scope>NUCLEOTIDE SEQUENCE [LARGE SCALE GENOMIC DNA]</scope>
    <source>
        <strain evidence="1 2">SA 807</strain>
    </source>
</reference>
<proteinExistence type="predicted"/>
<dbReference type="EMBL" id="KZ820681">
    <property type="protein sequence ID" value="PWN46836.1"/>
    <property type="molecule type" value="Genomic_DNA"/>
</dbReference>
<protein>
    <submittedName>
        <fullName evidence="1">Uncharacterized protein</fullName>
    </submittedName>
</protein>
<accession>A0ACD0NLY9</accession>
<sequence length="1355" mass="145951">MVGFKMHPSDRRKSLVTDASRSPSRGRPRPNLEIFYLALLCLVFTLTALPPAILASSNGSPLIQQVEPIPNHNRPYHQPPPFSSPALDREPADKALQPGAKKHTSLSQRGLFGAQRSFLLSARPQSGSDLVLSDAVILTSVEGGLYSVDRVTGRQIWALPPQSSRSGGDPRTESLLRPLVSALYGPKQHSFTELAQGLGHGFASQAETLEGIESMGIYIVEPSSAGDIYVLSTRPGSPGDLRKHAKLDKLPLTVPQLVELSPFSFAGDDTRVFVGRKQTTLVELDVRTGKLGAVFGGEKAGVWCGENVTRGPGRAAAASEGCSSDDDAGFKTSEWAYIGRTDYTLSIHSRNSPDLLQTLHFSTFAPNAGDRDIQAIWSASPHPDDRAIMGMPEDGTVVCFNVSDSAAPLEGDEQSAKTLWTSDLQASIAGVFDVVYPAPHLQVSSSAVRRPVLVSHPTVPLHRIFPQIADQPSWSTSTHVAGGNSKAAYLGVAGESLYAMSGSKFPLVALAPKATAGLPEGDSSSDKATPTAFLPIAAGAGRERCASYGCWLGSYSIDVDLSAEGALQESLFGKRPLLEIGDGSKDGRSPLPALNDHAANPNKPTRGASSRPSVNSRPLPLERPSDPENDDEDDDVGPDEGEVRTERSRKGKLAIALLQLCAVLILCLLGCAIYLGLEQQKKEAEQSAKAIAREVVWIPALKEEEAGFSIQPEAELSAKVTNGDETPKVSKKDSETEALLSSSSSSSQALVKLRNSSSDLQASPSSQVSQADGKGPRSTSEDFLPGGTAAAKKRAGKRRRRGKRAGAAVKAKEEGEKAVEGEEDDGGDEDGEEDGVDGKEMEREKLKPSTLSLLRNGPLNPADPLSDLTPTTSAALMGSGWIDAAPDSAAGEEQIVRLAAGASSSDRTLSMKASSLSISDEILGYGSSGTVVFKGTFQGRAVAVKRLLRDFVNVASKEVSLLESADNHPNVIRYFYKELTSSFLFIALELCPASLADIVERPADHRELSNLLEPKKALSQIASGLSHLHKLSIVHRDIKPQNILVNLSSGGKLKMLLSDFGLSKRLDGMAQTSFSQTMNNPGGTVGWRAPEILRGDVNLDAGTDSTQSSMDLNSTVGSSGSGSNGRREEGKRLTRAVDVFAMGCLAYYILSNGDHPFGSRFEREMNIIKRKVDTSRLDGLGEEGHEAQDLVLRMVDNDPRNRPTASEVLSHPYFWDSNRRLAFLQDASDRFEIMGKDPPTPTLEALESRAASVIGSDWHRRCDKMFVDDLGKFRKYDPRSVQDLLRAMRNKKHHYQDMSPALKKILGPLPDGFLGYFTRRFPNLFLHVHAVVHDQPSLRAEPVFRGYFSVAEEDH</sequence>
<gene>
    <name evidence="1" type="ORF">IE53DRAFT_382586</name>
</gene>
<evidence type="ECO:0000313" key="1">
    <source>
        <dbReference type="EMBL" id="PWN46836.1"/>
    </source>
</evidence>